<reference evidence="1 2" key="1">
    <citation type="submission" date="2017-07" db="EMBL/GenBank/DDBJ databases">
        <title>Isolation and whole genome analysis of endospore-forming bacteria from heroin.</title>
        <authorList>
            <person name="Kalinowski J."/>
            <person name="Ahrens B."/>
            <person name="Al-Dilaimi A."/>
            <person name="Winkler A."/>
            <person name="Wibberg D."/>
            <person name="Schleenbecker U."/>
            <person name="Ruckert C."/>
            <person name="Wolfel R."/>
            <person name="Grass G."/>
        </authorList>
    </citation>
    <scope>NUCLEOTIDE SEQUENCE [LARGE SCALE GENOMIC DNA]</scope>
    <source>
        <strain evidence="1 2">7521-2</strain>
    </source>
</reference>
<sequence>MTIEKIFEVATRTKMRFSFRGLISLEDLWDLSVRDLDLIFKGLNSELKKVTEESLLDTKTKEDKDLETKIEIVKYIVKVKLEEEDTRLKAKAQKEQKQKILEILSTKQDESLQNKSVDELKAMLEELEN</sequence>
<dbReference type="Proteomes" id="UP000216961">
    <property type="component" value="Unassembled WGS sequence"/>
</dbReference>
<dbReference type="EMBL" id="NPBQ01000014">
    <property type="protein sequence ID" value="PAD84987.1"/>
    <property type="molecule type" value="Genomic_DNA"/>
</dbReference>
<evidence type="ECO:0000313" key="1">
    <source>
        <dbReference type="EMBL" id="PAD84987.1"/>
    </source>
</evidence>
<gene>
    <name evidence="1" type="ORF">CHH57_02085</name>
</gene>
<organism evidence="1 2">
    <name type="scientific">Niallia circulans</name>
    <name type="common">Bacillus circulans</name>
    <dbReference type="NCBI Taxonomy" id="1397"/>
    <lineage>
        <taxon>Bacteria</taxon>
        <taxon>Bacillati</taxon>
        <taxon>Bacillota</taxon>
        <taxon>Bacilli</taxon>
        <taxon>Bacillales</taxon>
        <taxon>Bacillaceae</taxon>
        <taxon>Niallia</taxon>
    </lineage>
</organism>
<protein>
    <submittedName>
        <fullName evidence="1">Uncharacterized protein</fullName>
    </submittedName>
</protein>
<evidence type="ECO:0000313" key="2">
    <source>
        <dbReference type="Proteomes" id="UP000216961"/>
    </source>
</evidence>
<dbReference type="RefSeq" id="WP_095328671.1">
    <property type="nucleotide sequence ID" value="NZ_NPBQ01000014.1"/>
</dbReference>
<name>A0AA91TWN4_NIACI</name>
<proteinExistence type="predicted"/>
<dbReference type="AlphaFoldDB" id="A0AA91TWN4"/>
<comment type="caution">
    <text evidence="1">The sequence shown here is derived from an EMBL/GenBank/DDBJ whole genome shotgun (WGS) entry which is preliminary data.</text>
</comment>
<accession>A0AA91TWN4</accession>